<feature type="domain" description="Peptidase M16 N-terminal" evidence="14">
    <location>
        <begin position="33"/>
        <end position="168"/>
    </location>
</feature>
<keyword evidence="6" id="KW-0862">Zinc</keyword>
<dbReference type="FunFam" id="3.30.830.10:FF:000004">
    <property type="entry name" value="Putative insulin-degrading enzyme"/>
    <property type="match status" value="1"/>
</dbReference>
<dbReference type="InterPro" id="IPR050626">
    <property type="entry name" value="Peptidase_M16"/>
</dbReference>
<reference evidence="19" key="3">
    <citation type="submission" date="2015-06" db="UniProtKB">
        <authorList>
            <consortium name="EnsemblMetazoa"/>
        </authorList>
    </citation>
    <scope>IDENTIFICATION</scope>
</reference>
<dbReference type="InterPro" id="IPR001431">
    <property type="entry name" value="Pept_M16_Zn_BS"/>
</dbReference>
<evidence type="ECO:0000256" key="1">
    <source>
        <dbReference type="ARBA" id="ARBA00001947"/>
    </source>
</evidence>
<evidence type="ECO:0000256" key="3">
    <source>
        <dbReference type="ARBA" id="ARBA00022670"/>
    </source>
</evidence>
<dbReference type="InterPro" id="IPR007863">
    <property type="entry name" value="Peptidase_M16_C"/>
</dbReference>
<sequence length="969" mass="111056">MAEAHVRKSYNSITKSPEDKRQYRGLELTNGLKVLLISDPDTDSSSAALDVHIGHMSDPDDLPGLAHFCEHMLFLGTEKYPTENEYNKFLNEHGGSSNAYTSSEHTNYYFDVAPDHLSGALERFAQFFICPLFTASATEREVNAVHSENDKNLQNDTWRLHQLERSTADLSHAFSKFGTGNRTTLLDDPKSRGQDPREELLKFHRQFYSSNIMALSVLGKETLDELTDLVLPLFTQTENRNVTIPEWHQHPFGPDQVKMKANVVPVKDIRSLNVTWPIPDLTPHYKANPGHYISHLIGHEGTGSLLSELKNRGWVNTLVGGPKAGAKGFMFFIVNVDLSEEGIDHVDDIIVLIFQYLNLLRNTGPLKWVFDECRDLGAMSFRFKDKEKPRSFTCSSASLLHEYPLEEVLCGGYLMEEFSPKLITDLLADLTPETIRVAVVGQKFKGQTNLTERWYGTEYSMEKIPEVTLQQWRNAGLNGNLTLPEKNEFIPTNFELVAREAPCIMPHIISDSPMTRLWYLQDQTFLMPKNCLSLQLTSPLAYQDPLSTNLIYLFVALFKDALNEYAYYAEIAGLHYSLSSTIYGLSLSMGGYSHKQAILLQRILDKMTTFQVDQQRFNILKEKYVRGLKNFKAEQPHQHAIYYTTLLLSEQLWTKEELLEATNEMTCKKLQSFIPMVLEKISLEFFIHGNVTRQGALELARIVEDTLCSRTEARPLLPSQLRRFREVQLPDGCSYAYHAHNEVHKNSALEVYYQCNVQESRANILLELFCQLIAEPCFDILRTQEQLGYIVFIGVRRSNGVQGMRVIVQSDRRPEYVESRIEAFLLKMQSHVADMSPAVFENHVKALCIKRLEKPKKIMSQHKNYWSEIVCQQYNFDRDEVEVAELKKLTKDDVYNFYQEMIAHDAPKRHKLSVHVVSKVESEDCFDQSDVVPPAKAEVIEDVNVFKRELGLFPLPKPFMTIREALSKL</sequence>
<dbReference type="EC" id="3.4.24.56" evidence="9"/>
<dbReference type="EMBL" id="KB298315">
    <property type="protein sequence ID" value="ELU09335.1"/>
    <property type="molecule type" value="Genomic_DNA"/>
</dbReference>
<evidence type="ECO:0000256" key="9">
    <source>
        <dbReference type="ARBA" id="ARBA00066874"/>
    </source>
</evidence>
<evidence type="ECO:0000256" key="11">
    <source>
        <dbReference type="ARBA" id="ARBA00074992"/>
    </source>
</evidence>
<dbReference type="InterPro" id="IPR011765">
    <property type="entry name" value="Pept_M16_N"/>
</dbReference>
<evidence type="ECO:0000259" key="14">
    <source>
        <dbReference type="Pfam" id="PF00675"/>
    </source>
</evidence>
<dbReference type="Pfam" id="PF00675">
    <property type="entry name" value="Peptidase_M16"/>
    <property type="match status" value="1"/>
</dbReference>
<dbReference type="GO" id="GO:0004222">
    <property type="term" value="F:metalloendopeptidase activity"/>
    <property type="evidence" value="ECO:0007669"/>
    <property type="project" value="UniProtKB-EC"/>
</dbReference>
<dbReference type="Pfam" id="PF16187">
    <property type="entry name" value="Peptidase_M16_M"/>
    <property type="match status" value="1"/>
</dbReference>
<dbReference type="InterPro" id="IPR054734">
    <property type="entry name" value="PqqF-like_C_4"/>
</dbReference>
<dbReference type="PROSITE" id="PS00143">
    <property type="entry name" value="INSULINASE"/>
    <property type="match status" value="1"/>
</dbReference>
<keyword evidence="7" id="KW-0482">Metalloprotease</keyword>
<keyword evidence="4" id="KW-0479">Metal-binding</keyword>
<dbReference type="GO" id="GO:0005829">
    <property type="term" value="C:cytosol"/>
    <property type="evidence" value="ECO:0007669"/>
    <property type="project" value="TreeGrafter"/>
</dbReference>
<reference evidence="18 20" key="2">
    <citation type="journal article" date="2013" name="Nature">
        <title>Insights into bilaterian evolution from three spiralian genomes.</title>
        <authorList>
            <person name="Simakov O."/>
            <person name="Marletaz F."/>
            <person name="Cho S.J."/>
            <person name="Edsinger-Gonzales E."/>
            <person name="Havlak P."/>
            <person name="Hellsten U."/>
            <person name="Kuo D.H."/>
            <person name="Larsson T."/>
            <person name="Lv J."/>
            <person name="Arendt D."/>
            <person name="Savage R."/>
            <person name="Osoegawa K."/>
            <person name="de Jong P."/>
            <person name="Grimwood J."/>
            <person name="Chapman J.A."/>
            <person name="Shapiro H."/>
            <person name="Aerts A."/>
            <person name="Otillar R.P."/>
            <person name="Terry A.Y."/>
            <person name="Boore J.L."/>
            <person name="Grigoriev I.V."/>
            <person name="Lindberg D.R."/>
            <person name="Seaver E.C."/>
            <person name="Weisblat D.A."/>
            <person name="Putnam N.H."/>
            <person name="Rokhsar D.S."/>
        </authorList>
    </citation>
    <scope>NUCLEOTIDE SEQUENCE</scope>
    <source>
        <strain evidence="18 20">I ESC-2004</strain>
    </source>
</reference>
<gene>
    <name evidence="18" type="ORF">CAPTEDRAFT_155510</name>
</gene>
<dbReference type="AlphaFoldDB" id="R7USZ9"/>
<feature type="domain" description="Peptidase M16 middle/third" evidence="16">
    <location>
        <begin position="381"/>
        <end position="661"/>
    </location>
</feature>
<dbReference type="FunFam" id="3.30.830.10:FF:000003">
    <property type="entry name" value="Insulin-degrading enzyme"/>
    <property type="match status" value="1"/>
</dbReference>
<dbReference type="OMA" id="WIFDEMK"/>
<keyword evidence="3" id="KW-0645">Protease</keyword>
<evidence type="ECO:0000313" key="19">
    <source>
        <dbReference type="EnsemblMetazoa" id="CapteP155510"/>
    </source>
</evidence>
<dbReference type="PANTHER" id="PTHR43690">
    <property type="entry name" value="NARDILYSIN"/>
    <property type="match status" value="1"/>
</dbReference>
<dbReference type="GO" id="GO:0046872">
    <property type="term" value="F:metal ion binding"/>
    <property type="evidence" value="ECO:0007669"/>
    <property type="project" value="UniProtKB-KW"/>
</dbReference>
<evidence type="ECO:0000313" key="20">
    <source>
        <dbReference type="Proteomes" id="UP000014760"/>
    </source>
</evidence>
<reference evidence="20" key="1">
    <citation type="submission" date="2012-12" db="EMBL/GenBank/DDBJ databases">
        <authorList>
            <person name="Hellsten U."/>
            <person name="Grimwood J."/>
            <person name="Chapman J.A."/>
            <person name="Shapiro H."/>
            <person name="Aerts A."/>
            <person name="Otillar R.P."/>
            <person name="Terry A.Y."/>
            <person name="Boore J.L."/>
            <person name="Simakov O."/>
            <person name="Marletaz F."/>
            <person name="Cho S.-J."/>
            <person name="Edsinger-Gonzales E."/>
            <person name="Havlak P."/>
            <person name="Kuo D.-H."/>
            <person name="Larsson T."/>
            <person name="Lv J."/>
            <person name="Arendt D."/>
            <person name="Savage R."/>
            <person name="Osoegawa K."/>
            <person name="de Jong P."/>
            <person name="Lindberg D.R."/>
            <person name="Seaver E.C."/>
            <person name="Weisblat D.A."/>
            <person name="Putnam N.H."/>
            <person name="Grigoriev I.V."/>
            <person name="Rokhsar D.S."/>
        </authorList>
    </citation>
    <scope>NUCLEOTIDE SEQUENCE</scope>
    <source>
        <strain evidence="20">I ESC-2004</strain>
    </source>
</reference>
<evidence type="ECO:0000256" key="5">
    <source>
        <dbReference type="ARBA" id="ARBA00022801"/>
    </source>
</evidence>
<dbReference type="GO" id="GO:0051603">
    <property type="term" value="P:proteolysis involved in protein catabolic process"/>
    <property type="evidence" value="ECO:0007669"/>
    <property type="project" value="TreeGrafter"/>
</dbReference>
<evidence type="ECO:0000256" key="12">
    <source>
        <dbReference type="ARBA" id="ARBA00080349"/>
    </source>
</evidence>
<dbReference type="Gene3D" id="3.30.830.10">
    <property type="entry name" value="Metalloenzyme, LuxS/M16 peptidase-like"/>
    <property type="match status" value="4"/>
</dbReference>
<keyword evidence="20" id="KW-1185">Reference proteome</keyword>
<dbReference type="InterPro" id="IPR032632">
    <property type="entry name" value="Peptidase_M16_M"/>
</dbReference>
<keyword evidence="5" id="KW-0378">Hydrolase</keyword>
<dbReference type="STRING" id="283909.R7USZ9"/>
<accession>R7USZ9</accession>
<evidence type="ECO:0000259" key="16">
    <source>
        <dbReference type="Pfam" id="PF16187"/>
    </source>
</evidence>
<feature type="domain" description="Coenzyme PQQ synthesis protein F-like C-terminal lobe" evidence="17">
    <location>
        <begin position="768"/>
        <end position="866"/>
    </location>
</feature>
<comment type="cofactor">
    <cofactor evidence="1">
        <name>Zn(2+)</name>
        <dbReference type="ChEBI" id="CHEBI:29105"/>
    </cofactor>
</comment>
<dbReference type="FunCoup" id="R7USZ9">
    <property type="interactions" value="1660"/>
</dbReference>
<comment type="similarity">
    <text evidence="2 13">Belongs to the peptidase M16 family.</text>
</comment>
<organism evidence="18">
    <name type="scientific">Capitella teleta</name>
    <name type="common">Polychaete worm</name>
    <dbReference type="NCBI Taxonomy" id="283909"/>
    <lineage>
        <taxon>Eukaryota</taxon>
        <taxon>Metazoa</taxon>
        <taxon>Spiralia</taxon>
        <taxon>Lophotrochozoa</taxon>
        <taxon>Annelida</taxon>
        <taxon>Polychaeta</taxon>
        <taxon>Sedentaria</taxon>
        <taxon>Scolecida</taxon>
        <taxon>Capitellidae</taxon>
        <taxon>Capitella</taxon>
    </lineage>
</organism>
<dbReference type="OrthoDB" id="952271at2759"/>
<dbReference type="GO" id="GO:0005739">
    <property type="term" value="C:mitochondrion"/>
    <property type="evidence" value="ECO:0007669"/>
    <property type="project" value="TreeGrafter"/>
</dbReference>
<dbReference type="InterPro" id="IPR011249">
    <property type="entry name" value="Metalloenz_LuxS/M16"/>
</dbReference>
<dbReference type="FunFam" id="3.30.830.10:FF:000005">
    <property type="entry name" value="nardilysin isoform X1"/>
    <property type="match status" value="1"/>
</dbReference>
<dbReference type="SUPFAM" id="SSF63411">
    <property type="entry name" value="LuxS/MPP-like metallohydrolase"/>
    <property type="match status" value="4"/>
</dbReference>
<dbReference type="HOGENOM" id="CLU_004639_1_1_1"/>
<comment type="catalytic activity">
    <reaction evidence="8">
        <text>Degradation of insulin, glucagon and other polypeptides. No action on proteins.</text>
        <dbReference type="EC" id="3.4.24.56"/>
    </reaction>
</comment>
<protein>
    <recommendedName>
        <fullName evidence="10">Insulin-degrading enzyme</fullName>
        <ecNumber evidence="9">3.4.24.56</ecNumber>
    </recommendedName>
    <alternativeName>
        <fullName evidence="12">Insulin protease</fullName>
    </alternativeName>
    <alternativeName>
        <fullName evidence="11">Insulysin</fullName>
    </alternativeName>
</protein>
<evidence type="ECO:0000259" key="15">
    <source>
        <dbReference type="Pfam" id="PF05193"/>
    </source>
</evidence>
<dbReference type="PANTHER" id="PTHR43690:SF18">
    <property type="entry name" value="INSULIN-DEGRADING ENZYME-RELATED"/>
    <property type="match status" value="1"/>
</dbReference>
<dbReference type="MEROPS" id="M16.A09"/>
<name>R7USZ9_CAPTE</name>
<dbReference type="FunFam" id="3.30.830.10:FF:000030">
    <property type="entry name" value="Insulin-degrading enzyme"/>
    <property type="match status" value="1"/>
</dbReference>
<evidence type="ECO:0000256" key="8">
    <source>
        <dbReference type="ARBA" id="ARBA00052248"/>
    </source>
</evidence>
<proteinExistence type="inferred from homology"/>
<dbReference type="GO" id="GO:0043171">
    <property type="term" value="P:peptide catabolic process"/>
    <property type="evidence" value="ECO:0007669"/>
    <property type="project" value="TreeGrafter"/>
</dbReference>
<evidence type="ECO:0000313" key="18">
    <source>
        <dbReference type="EMBL" id="ELU09335.1"/>
    </source>
</evidence>
<dbReference type="Pfam" id="PF22456">
    <property type="entry name" value="PqqF-like_C_4"/>
    <property type="match status" value="1"/>
</dbReference>
<evidence type="ECO:0000256" key="7">
    <source>
        <dbReference type="ARBA" id="ARBA00023049"/>
    </source>
</evidence>
<evidence type="ECO:0000256" key="13">
    <source>
        <dbReference type="RuleBase" id="RU004447"/>
    </source>
</evidence>
<evidence type="ECO:0000256" key="2">
    <source>
        <dbReference type="ARBA" id="ARBA00007261"/>
    </source>
</evidence>
<dbReference type="EMBL" id="AMQN01006424">
    <property type="status" value="NOT_ANNOTATED_CDS"/>
    <property type="molecule type" value="Genomic_DNA"/>
</dbReference>
<dbReference type="Proteomes" id="UP000014760">
    <property type="component" value="Unassembled WGS sequence"/>
</dbReference>
<evidence type="ECO:0000259" key="17">
    <source>
        <dbReference type="Pfam" id="PF22456"/>
    </source>
</evidence>
<feature type="domain" description="Peptidase M16 C-terminal" evidence="15">
    <location>
        <begin position="197"/>
        <end position="374"/>
    </location>
</feature>
<dbReference type="EnsemblMetazoa" id="CapteT155510">
    <property type="protein sequence ID" value="CapteP155510"/>
    <property type="gene ID" value="CapteG155510"/>
</dbReference>
<evidence type="ECO:0000256" key="10">
    <source>
        <dbReference type="ARBA" id="ARBA00070422"/>
    </source>
</evidence>
<evidence type="ECO:0000256" key="6">
    <source>
        <dbReference type="ARBA" id="ARBA00022833"/>
    </source>
</evidence>
<dbReference type="Pfam" id="PF05193">
    <property type="entry name" value="Peptidase_M16_C"/>
    <property type="match status" value="1"/>
</dbReference>
<evidence type="ECO:0000256" key="4">
    <source>
        <dbReference type="ARBA" id="ARBA00022723"/>
    </source>
</evidence>